<organism evidence="1">
    <name type="scientific">Tanacetum cinerariifolium</name>
    <name type="common">Dalmatian daisy</name>
    <name type="synonym">Chrysanthemum cinerariifolium</name>
    <dbReference type="NCBI Taxonomy" id="118510"/>
    <lineage>
        <taxon>Eukaryota</taxon>
        <taxon>Viridiplantae</taxon>
        <taxon>Streptophyta</taxon>
        <taxon>Embryophyta</taxon>
        <taxon>Tracheophyta</taxon>
        <taxon>Spermatophyta</taxon>
        <taxon>Magnoliopsida</taxon>
        <taxon>eudicotyledons</taxon>
        <taxon>Gunneridae</taxon>
        <taxon>Pentapetalae</taxon>
        <taxon>asterids</taxon>
        <taxon>campanulids</taxon>
        <taxon>Asterales</taxon>
        <taxon>Asteraceae</taxon>
        <taxon>Asteroideae</taxon>
        <taxon>Anthemideae</taxon>
        <taxon>Anthemidinae</taxon>
        <taxon>Tanacetum</taxon>
    </lineage>
</organism>
<protein>
    <recommendedName>
        <fullName evidence="2">Transposase (Putative), gypsy type</fullName>
    </recommendedName>
</protein>
<dbReference type="AlphaFoldDB" id="A0A6L2M2P7"/>
<dbReference type="EMBL" id="BKCJ010005419">
    <property type="protein sequence ID" value="GEU66635.1"/>
    <property type="molecule type" value="Genomic_DNA"/>
</dbReference>
<name>A0A6L2M2P7_TANCI</name>
<evidence type="ECO:0000313" key="1">
    <source>
        <dbReference type="EMBL" id="GEU66635.1"/>
    </source>
</evidence>
<accession>A0A6L2M2P7</accession>
<evidence type="ECO:0008006" key="2">
    <source>
        <dbReference type="Google" id="ProtNLM"/>
    </source>
</evidence>
<proteinExistence type="predicted"/>
<sequence length="673" mass="74253">MDLYLSRLTQDNLNDLIIKYKIPHDLHSRLPLEEYVMSELSENSIGIYHQMFDVSGVRILFALFLLALIKHYRVYFSQLGPLDLNKFLHEAMEERIFLIDRQAISDSMVWRHPDVAIDDPWPAVGSFSMADMRRLSAHVINLRDISEGVLVLSGLSRVWKSRVCDMVLWGADGNVMGIYDFLCLSKWTDVEVQEEPYLDVRSTLQRLPFYCTPPATADAVILDPTSEDLTVGTPNSKILAKVEASHKRKASTSGATSSHAAKRTRMRVGALLLSLLKVLTPEGKGIMANDVATPSIGASQPRPSFGPAPSLRDVSGDAIHADFFPFSAGPYHATYPQDGIARNCEFTCEEWDVLYRPTFGVLTKEIFKDPIVSKAMVEYELLASYHGLVPSHHEYVQSVDSRLKGYEERVHGVAGLELQVSTLKKQVFGLNDKLVSSNTSFAKSKAKGKERKKKIKSHTKSLDNLHVKVARLSAALNQATMLEAEKDEEILRLKATPLKFASFFCGQFQDLVQKFFASDEFSKVQGKLPFLAASAGFKHGLSMNRTKDEFVVVLKKMANFMPGAQDRLAEASPLDPRVSPPITKESIVTPASKSLELSTYADLTHSVVASKHDDEMVNAKVDGMLWELVVLGSGCASSCPNDVVVALSAGEKGDGLVPSFDAGEDVAANPLGV</sequence>
<reference evidence="1" key="1">
    <citation type="journal article" date="2019" name="Sci. Rep.">
        <title>Draft genome of Tanacetum cinerariifolium, the natural source of mosquito coil.</title>
        <authorList>
            <person name="Yamashiro T."/>
            <person name="Shiraishi A."/>
            <person name="Satake H."/>
            <person name="Nakayama K."/>
        </authorList>
    </citation>
    <scope>NUCLEOTIDE SEQUENCE</scope>
</reference>
<comment type="caution">
    <text evidence="1">The sequence shown here is derived from an EMBL/GenBank/DDBJ whole genome shotgun (WGS) entry which is preliminary data.</text>
</comment>
<gene>
    <name evidence="1" type="ORF">Tci_038613</name>
</gene>